<dbReference type="Gene3D" id="3.30.70.330">
    <property type="match status" value="1"/>
</dbReference>
<dbReference type="Proteomes" id="UP000193467">
    <property type="component" value="Unassembled WGS sequence"/>
</dbReference>
<dbReference type="SUPFAM" id="SSF54928">
    <property type="entry name" value="RNA-binding domain, RBD"/>
    <property type="match status" value="1"/>
</dbReference>
<feature type="non-terminal residue" evidence="3">
    <location>
        <position position="129"/>
    </location>
</feature>
<keyword evidence="4" id="KW-1185">Reference proteome</keyword>
<gene>
    <name evidence="3" type="ORF">BCR35DRAFT_257756</name>
</gene>
<evidence type="ECO:0000313" key="4">
    <source>
        <dbReference type="Proteomes" id="UP000193467"/>
    </source>
</evidence>
<evidence type="ECO:0000259" key="2">
    <source>
        <dbReference type="Pfam" id="PF04059"/>
    </source>
</evidence>
<dbReference type="EMBL" id="MCGR01000036">
    <property type="protein sequence ID" value="ORY76001.1"/>
    <property type="molecule type" value="Genomic_DNA"/>
</dbReference>
<evidence type="ECO:0000313" key="3">
    <source>
        <dbReference type="EMBL" id="ORY76001.1"/>
    </source>
</evidence>
<feature type="non-terminal residue" evidence="3">
    <location>
        <position position="1"/>
    </location>
</feature>
<protein>
    <submittedName>
        <fullName evidence="3">RNA recognition motif 2-domain-containing protein</fullName>
    </submittedName>
</protein>
<dbReference type="InParanoid" id="A0A1Y2EWL3"/>
<dbReference type="InterPro" id="IPR035979">
    <property type="entry name" value="RBD_domain_sf"/>
</dbReference>
<dbReference type="OrthoDB" id="417481at2759"/>
<dbReference type="GO" id="GO:0003676">
    <property type="term" value="F:nucleic acid binding"/>
    <property type="evidence" value="ECO:0007669"/>
    <property type="project" value="InterPro"/>
</dbReference>
<dbReference type="AlphaFoldDB" id="A0A1Y2EWL3"/>
<proteinExistence type="predicted"/>
<evidence type="ECO:0000256" key="1">
    <source>
        <dbReference type="SAM" id="MobiDB-lite"/>
    </source>
</evidence>
<sequence length="129" mass="14588">DVRTTIMLKNIPNKLGDVEVMRFIEEVAGQCWDVVYVRQDWKTGLNVGYGFINFIDTASLLRFAQARIGTRWNLCGSDKLCIASYANIQGKASLIAHFRNSSVLDQEPSRRPKLFYSSGPFKGQPEPFP</sequence>
<accession>A0A1Y2EWL3</accession>
<organism evidence="3 4">
    <name type="scientific">Leucosporidium creatinivorum</name>
    <dbReference type="NCBI Taxonomy" id="106004"/>
    <lineage>
        <taxon>Eukaryota</taxon>
        <taxon>Fungi</taxon>
        <taxon>Dikarya</taxon>
        <taxon>Basidiomycota</taxon>
        <taxon>Pucciniomycotina</taxon>
        <taxon>Microbotryomycetes</taxon>
        <taxon>Leucosporidiales</taxon>
        <taxon>Leucosporidium</taxon>
    </lineage>
</organism>
<dbReference type="STRING" id="106004.A0A1Y2EWL3"/>
<dbReference type="InterPro" id="IPR007201">
    <property type="entry name" value="Mei2-like_Rrm_C"/>
</dbReference>
<feature type="domain" description="Mei2-like C-terminal RNA recognition motif" evidence="2">
    <location>
        <begin position="3"/>
        <end position="99"/>
    </location>
</feature>
<comment type="caution">
    <text evidence="3">The sequence shown here is derived from an EMBL/GenBank/DDBJ whole genome shotgun (WGS) entry which is preliminary data.</text>
</comment>
<name>A0A1Y2EWL3_9BASI</name>
<dbReference type="InterPro" id="IPR012677">
    <property type="entry name" value="Nucleotide-bd_a/b_plait_sf"/>
</dbReference>
<reference evidence="3 4" key="1">
    <citation type="submission" date="2016-07" db="EMBL/GenBank/DDBJ databases">
        <title>Pervasive Adenine N6-methylation of Active Genes in Fungi.</title>
        <authorList>
            <consortium name="DOE Joint Genome Institute"/>
            <person name="Mondo S.J."/>
            <person name="Dannebaum R.O."/>
            <person name="Kuo R.C."/>
            <person name="Labutti K."/>
            <person name="Haridas S."/>
            <person name="Kuo A."/>
            <person name="Salamov A."/>
            <person name="Ahrendt S.R."/>
            <person name="Lipzen A."/>
            <person name="Sullivan W."/>
            <person name="Andreopoulos W.B."/>
            <person name="Clum A."/>
            <person name="Lindquist E."/>
            <person name="Daum C."/>
            <person name="Ramamoorthy G.K."/>
            <person name="Gryganskyi A."/>
            <person name="Culley D."/>
            <person name="Magnuson J.K."/>
            <person name="James T.Y."/>
            <person name="O'Malley M.A."/>
            <person name="Stajich J.E."/>
            <person name="Spatafora J.W."/>
            <person name="Visel A."/>
            <person name="Grigoriev I.V."/>
        </authorList>
    </citation>
    <scope>NUCLEOTIDE SEQUENCE [LARGE SCALE GENOMIC DNA]</scope>
    <source>
        <strain evidence="3 4">62-1032</strain>
    </source>
</reference>
<feature type="region of interest" description="Disordered" evidence="1">
    <location>
        <begin position="106"/>
        <end position="129"/>
    </location>
</feature>
<dbReference type="Pfam" id="PF04059">
    <property type="entry name" value="RRM_2"/>
    <property type="match status" value="1"/>
</dbReference>